<evidence type="ECO:0000313" key="2">
    <source>
        <dbReference type="EMBL" id="RLN76183.1"/>
    </source>
</evidence>
<evidence type="ECO:0000256" key="1">
    <source>
        <dbReference type="SAM" id="MobiDB-lite"/>
    </source>
</evidence>
<dbReference type="AlphaFoldDB" id="A0A3R7HT50"/>
<protein>
    <submittedName>
        <fullName evidence="2">Uncharacterized protein</fullName>
    </submittedName>
</protein>
<dbReference type="Proteomes" id="UP000285624">
    <property type="component" value="Unassembled WGS sequence"/>
</dbReference>
<gene>
    <name evidence="2" type="ORF">BBO99_00007749</name>
</gene>
<sequence>MSMSTSASISTAASTWSEPDSSEGSGSSVAHVGGDTGDSNSVDTDASVNVDASASASASASLDVDGSLGVGVDTSLGSDASLGLDGSVDVHTP</sequence>
<reference evidence="2 3" key="1">
    <citation type="journal article" date="2019" name="Mol. Plant Pathol.">
        <title>Genome sequencing of oomycete isolates from Chile supports the New Zealand origin of Phytophthora kernoviae and makes available the first Nothophytophthora sp. genome.</title>
        <authorList>
            <person name="Studholme D.J."/>
            <person name="Panda P."/>
            <person name="Sanfuentes Von Stowasser E."/>
            <person name="Gonzalez M."/>
            <person name="Hill R."/>
            <person name="Sambles C."/>
            <person name="Grant M."/>
            <person name="Williams N.M."/>
            <person name="McDougal R.L."/>
        </authorList>
    </citation>
    <scope>NUCLEOTIDE SEQUENCE [LARGE SCALE GENOMIC DNA]</scope>
    <source>
        <strain evidence="2">Chile4</strain>
    </source>
</reference>
<evidence type="ECO:0000313" key="3">
    <source>
        <dbReference type="Proteomes" id="UP000285624"/>
    </source>
</evidence>
<comment type="caution">
    <text evidence="2">The sequence shown here is derived from an EMBL/GenBank/DDBJ whole genome shotgun (WGS) entry which is preliminary data.</text>
</comment>
<feature type="region of interest" description="Disordered" evidence="1">
    <location>
        <begin position="1"/>
        <end position="93"/>
    </location>
</feature>
<proteinExistence type="predicted"/>
<accession>A0A3R7HT50</accession>
<keyword evidence="3" id="KW-1185">Reference proteome</keyword>
<feature type="non-terminal residue" evidence="2">
    <location>
        <position position="93"/>
    </location>
</feature>
<feature type="compositionally biased region" description="Low complexity" evidence="1">
    <location>
        <begin position="1"/>
        <end position="28"/>
    </location>
</feature>
<organism evidence="2 3">
    <name type="scientific">Phytophthora kernoviae</name>
    <dbReference type="NCBI Taxonomy" id="325452"/>
    <lineage>
        <taxon>Eukaryota</taxon>
        <taxon>Sar</taxon>
        <taxon>Stramenopiles</taxon>
        <taxon>Oomycota</taxon>
        <taxon>Peronosporomycetes</taxon>
        <taxon>Peronosporales</taxon>
        <taxon>Peronosporaceae</taxon>
        <taxon>Phytophthora</taxon>
    </lineage>
</organism>
<feature type="compositionally biased region" description="Low complexity" evidence="1">
    <location>
        <begin position="38"/>
        <end position="65"/>
    </location>
</feature>
<name>A0A3R7HT50_9STRA</name>
<dbReference type="EMBL" id="MBDN02000339">
    <property type="protein sequence ID" value="RLN76183.1"/>
    <property type="molecule type" value="Genomic_DNA"/>
</dbReference>